<comment type="function">
    <text evidence="8">Catalyzes the cleavage of 2'-deoxyuridine 5'-triphosphate (dUTP) into 2'-deoxyuridine 5'-monophosphate (dUMP) and inorganic pyrophosphate and through its action efficiently prevents uracil misincorporation into DNA and at the same time provides dUMP, the substrate for de novo thymidylate biosynthesis. Inhibits peroxisome proliferator-activated receptor (PPAR) activity by binding of its N-terminal to PPAR, preventing the latter's dimerization with retinoid X receptor. Essential for embryonic development.</text>
</comment>
<dbReference type="SUPFAM" id="SSF51283">
    <property type="entry name" value="dUTPase-like"/>
    <property type="match status" value="1"/>
</dbReference>
<evidence type="ECO:0000256" key="7">
    <source>
        <dbReference type="ARBA" id="ARBA00047686"/>
    </source>
</evidence>
<feature type="domain" description="dUTPase-like" evidence="10">
    <location>
        <begin position="19"/>
        <end position="145"/>
    </location>
</feature>
<evidence type="ECO:0000256" key="1">
    <source>
        <dbReference type="ARBA" id="ARBA00001946"/>
    </source>
</evidence>
<keyword evidence="4 9" id="KW-0378">Hydrolase</keyword>
<gene>
    <name evidence="11" type="ORF">g.1766</name>
</gene>
<evidence type="ECO:0000259" key="10">
    <source>
        <dbReference type="Pfam" id="PF00692"/>
    </source>
</evidence>
<dbReference type="InterPro" id="IPR008181">
    <property type="entry name" value="dUTPase"/>
</dbReference>
<dbReference type="FunFam" id="2.70.40.10:FF:000004">
    <property type="entry name" value="Deoxyuridine triphosphatase"/>
    <property type="match status" value="1"/>
</dbReference>
<dbReference type="UniPathway" id="UPA00610">
    <property type="reaction ID" value="UER00666"/>
</dbReference>
<dbReference type="InterPro" id="IPR036157">
    <property type="entry name" value="dUTPase-like_sf"/>
</dbReference>
<keyword evidence="5 9" id="KW-0460">Magnesium</keyword>
<dbReference type="PANTHER" id="PTHR11241">
    <property type="entry name" value="DEOXYURIDINE 5'-TRIPHOSPHATE NUCLEOTIDOHYDROLASE"/>
    <property type="match status" value="1"/>
</dbReference>
<dbReference type="EC" id="3.6.1.23" evidence="9"/>
<evidence type="ECO:0000313" key="11">
    <source>
        <dbReference type="EMBL" id="JAS14416.1"/>
    </source>
</evidence>
<evidence type="ECO:0000256" key="6">
    <source>
        <dbReference type="ARBA" id="ARBA00023080"/>
    </source>
</evidence>
<keyword evidence="9" id="KW-0479">Metal-binding</keyword>
<dbReference type="GO" id="GO:0046081">
    <property type="term" value="P:dUTP catabolic process"/>
    <property type="evidence" value="ECO:0007669"/>
    <property type="project" value="UniProtKB-UniRule"/>
</dbReference>
<dbReference type="EMBL" id="GEDC01022882">
    <property type="protein sequence ID" value="JAS14416.1"/>
    <property type="molecule type" value="Transcribed_RNA"/>
</dbReference>
<dbReference type="PANTHER" id="PTHR11241:SF0">
    <property type="entry name" value="DEOXYURIDINE 5'-TRIPHOSPHATE NUCLEOTIDOHYDROLASE"/>
    <property type="match status" value="1"/>
</dbReference>
<dbReference type="InterPro" id="IPR033704">
    <property type="entry name" value="dUTPase_trimeric"/>
</dbReference>
<comment type="pathway">
    <text evidence="2 9">Pyrimidine metabolism; dUMP biosynthesis; dUMP from dCTP (dUTP route): step 2/2.</text>
</comment>
<evidence type="ECO:0000256" key="4">
    <source>
        <dbReference type="ARBA" id="ARBA00022801"/>
    </source>
</evidence>
<comment type="catalytic activity">
    <reaction evidence="7 9">
        <text>dUTP + H2O = dUMP + diphosphate + H(+)</text>
        <dbReference type="Rhea" id="RHEA:10248"/>
        <dbReference type="ChEBI" id="CHEBI:15377"/>
        <dbReference type="ChEBI" id="CHEBI:15378"/>
        <dbReference type="ChEBI" id="CHEBI:33019"/>
        <dbReference type="ChEBI" id="CHEBI:61555"/>
        <dbReference type="ChEBI" id="CHEBI:246422"/>
        <dbReference type="EC" id="3.6.1.23"/>
    </reaction>
</comment>
<dbReference type="Gene3D" id="2.70.40.10">
    <property type="match status" value="1"/>
</dbReference>
<dbReference type="CDD" id="cd07557">
    <property type="entry name" value="trimeric_dUTPase"/>
    <property type="match status" value="1"/>
</dbReference>
<dbReference type="AlphaFoldDB" id="A0A1B6CLU9"/>
<dbReference type="GO" id="GO:0000287">
    <property type="term" value="F:magnesium ion binding"/>
    <property type="evidence" value="ECO:0007669"/>
    <property type="project" value="UniProtKB-UniRule"/>
</dbReference>
<accession>A0A1B6CLU9</accession>
<comment type="similarity">
    <text evidence="3 9">Belongs to the dUTPase family.</text>
</comment>
<evidence type="ECO:0000256" key="3">
    <source>
        <dbReference type="ARBA" id="ARBA00006581"/>
    </source>
</evidence>
<dbReference type="Pfam" id="PF00692">
    <property type="entry name" value="dUTPase"/>
    <property type="match status" value="1"/>
</dbReference>
<evidence type="ECO:0000256" key="2">
    <source>
        <dbReference type="ARBA" id="ARBA00005142"/>
    </source>
</evidence>
<evidence type="ECO:0000256" key="9">
    <source>
        <dbReference type="RuleBase" id="RU367024"/>
    </source>
</evidence>
<keyword evidence="6 9" id="KW-0546">Nucleotide metabolism</keyword>
<dbReference type="GO" id="GO:0006226">
    <property type="term" value="P:dUMP biosynthetic process"/>
    <property type="evidence" value="ECO:0007669"/>
    <property type="project" value="UniProtKB-UniRule"/>
</dbReference>
<dbReference type="NCBIfam" id="TIGR00576">
    <property type="entry name" value="dut"/>
    <property type="match status" value="1"/>
</dbReference>
<proteinExistence type="inferred from homology"/>
<evidence type="ECO:0000256" key="8">
    <source>
        <dbReference type="ARBA" id="ARBA00057946"/>
    </source>
</evidence>
<reference evidence="11" key="1">
    <citation type="submission" date="2015-12" db="EMBL/GenBank/DDBJ databases">
        <title>De novo transcriptome assembly of four potential Pierce s Disease insect vectors from Arizona vineyards.</title>
        <authorList>
            <person name="Tassone E.E."/>
        </authorList>
    </citation>
    <scope>NUCLEOTIDE SEQUENCE</scope>
</reference>
<dbReference type="InterPro" id="IPR029054">
    <property type="entry name" value="dUTPase-like"/>
</dbReference>
<organism evidence="11">
    <name type="scientific">Clastoptera arizonana</name>
    <name type="common">Arizona spittle bug</name>
    <dbReference type="NCBI Taxonomy" id="38151"/>
    <lineage>
        <taxon>Eukaryota</taxon>
        <taxon>Metazoa</taxon>
        <taxon>Ecdysozoa</taxon>
        <taxon>Arthropoda</taxon>
        <taxon>Hexapoda</taxon>
        <taxon>Insecta</taxon>
        <taxon>Pterygota</taxon>
        <taxon>Neoptera</taxon>
        <taxon>Paraneoptera</taxon>
        <taxon>Hemiptera</taxon>
        <taxon>Auchenorrhyncha</taxon>
        <taxon>Cercopoidea</taxon>
        <taxon>Clastopteridae</taxon>
        <taxon>Clastoptera</taxon>
    </lineage>
</organism>
<comment type="cofactor">
    <cofactor evidence="1 9">
        <name>Mg(2+)</name>
        <dbReference type="ChEBI" id="CHEBI:18420"/>
    </cofactor>
</comment>
<name>A0A1B6CLU9_9HEMI</name>
<evidence type="ECO:0000256" key="5">
    <source>
        <dbReference type="ARBA" id="ARBA00022842"/>
    </source>
</evidence>
<comment type="function">
    <text evidence="9">Involved in nucleotide metabolism via production of dUMP, the immediate precursor of thymidine nucleotides, and decreases the intracellular concentration of dUTP so that uracil cannot be incorporated into DNA.</text>
</comment>
<dbReference type="GO" id="GO:0004170">
    <property type="term" value="F:dUTP diphosphatase activity"/>
    <property type="evidence" value="ECO:0007669"/>
    <property type="project" value="UniProtKB-UniRule"/>
</dbReference>
<protein>
    <recommendedName>
        <fullName evidence="9">Deoxyuridine 5'-triphosphate nucleotidohydrolase</fullName>
        <shortName evidence="9">dUTPase</shortName>
        <ecNumber evidence="9">3.6.1.23</ecNumber>
    </recommendedName>
    <alternativeName>
        <fullName evidence="9">dUTP pyrophosphatase</fullName>
    </alternativeName>
</protein>
<sequence>MPSEALKLLRFKKLSNKAFAPSKGSEYAAGFDLKSAGAHVIPPHGKGLVLTDIQIALPEGCYGRIAPRSGLAWKNHIDVGAGVIDRDYRGNVGVVLFNHSPDPFCVQPGDRIAQLILEKIIYTDVEEVDKLDDTERGHGGFGSTGRN</sequence>
<dbReference type="NCBIfam" id="NF001862">
    <property type="entry name" value="PRK00601.1"/>
    <property type="match status" value="1"/>
</dbReference>